<dbReference type="SUPFAM" id="SSF52540">
    <property type="entry name" value="P-loop containing nucleoside triphosphate hydrolases"/>
    <property type="match status" value="1"/>
</dbReference>
<dbReference type="Gene3D" id="3.40.50.300">
    <property type="entry name" value="P-loop containing nucleotide triphosphate hydrolases"/>
    <property type="match status" value="1"/>
</dbReference>
<sequence length="274" mass="31301">MKHIFIGGTSFTGSTLIGLILGAIPGVANVGESNWLVPRLGEADASPKLWNDYEGMEQCRLCGSACKVWTKEFRMDLQRDPVDWFERVAARLGTNVLVSSEKETPFVNALDPKERYTALILFREPRQFWSSIRKRPWRQDTIQQATRRWATAYKHFVEDTYRPEGGKIFMNVDAFQTQPEQRLRILLKLLGIEGNVESVLRYWESQQHYVGGNFNVYQELEQKGAASLALRPPEALSLSAKEHDFIRNHEADEIYQRLLSQTPGLSEPVAAATR</sequence>
<dbReference type="RefSeq" id="WP_368803430.1">
    <property type="nucleotide sequence ID" value="NZ_JAZHFV010000004.1"/>
</dbReference>
<evidence type="ECO:0008006" key="3">
    <source>
        <dbReference type="Google" id="ProtNLM"/>
    </source>
</evidence>
<gene>
    <name evidence="1" type="ORF">V1479_14035</name>
</gene>
<comment type="caution">
    <text evidence="1">The sequence shown here is derived from an EMBL/GenBank/DDBJ whole genome shotgun (WGS) entry which is preliminary data.</text>
</comment>
<dbReference type="InterPro" id="IPR027417">
    <property type="entry name" value="P-loop_NTPase"/>
</dbReference>
<accession>A0ABV3WUW2</accession>
<dbReference type="Proteomes" id="UP001559025">
    <property type="component" value="Unassembled WGS sequence"/>
</dbReference>
<evidence type="ECO:0000313" key="1">
    <source>
        <dbReference type="EMBL" id="MEX4008430.1"/>
    </source>
</evidence>
<reference evidence="1 2" key="1">
    <citation type="submission" date="2024-01" db="EMBL/GenBank/DDBJ databases">
        <title>New evidence supports the origin of RcGTA from prophage.</title>
        <authorList>
            <person name="Xu Y."/>
            <person name="Liu B."/>
            <person name="Chen F."/>
        </authorList>
    </citation>
    <scope>NUCLEOTIDE SEQUENCE [LARGE SCALE GENOMIC DNA]</scope>
    <source>
        <strain evidence="1 2">CBW1107-2</strain>
    </source>
</reference>
<dbReference type="EMBL" id="JAZHFV010000004">
    <property type="protein sequence ID" value="MEX4008430.1"/>
    <property type="molecule type" value="Genomic_DNA"/>
</dbReference>
<name>A0ABV3WUW2_9HYPH</name>
<proteinExistence type="predicted"/>
<keyword evidence="2" id="KW-1185">Reference proteome</keyword>
<organism evidence="1 2">
    <name type="scientific">Neoaquamicrobium sediminum</name>
    <dbReference type="NCBI Taxonomy" id="1849104"/>
    <lineage>
        <taxon>Bacteria</taxon>
        <taxon>Pseudomonadati</taxon>
        <taxon>Pseudomonadota</taxon>
        <taxon>Alphaproteobacteria</taxon>
        <taxon>Hyphomicrobiales</taxon>
        <taxon>Phyllobacteriaceae</taxon>
        <taxon>Neoaquamicrobium</taxon>
    </lineage>
</organism>
<evidence type="ECO:0000313" key="2">
    <source>
        <dbReference type="Proteomes" id="UP001559025"/>
    </source>
</evidence>
<protein>
    <recommendedName>
        <fullName evidence="3">Sulfotransferase family protein</fullName>
    </recommendedName>
</protein>